<dbReference type="SMART" id="SM00862">
    <property type="entry name" value="Trans_reg_C"/>
    <property type="match status" value="1"/>
</dbReference>
<dbReference type="Gene3D" id="1.10.10.10">
    <property type="entry name" value="Winged helix-like DNA-binding domain superfamily/Winged helix DNA-binding domain"/>
    <property type="match status" value="1"/>
</dbReference>
<evidence type="ECO:0000313" key="5">
    <source>
        <dbReference type="Proteomes" id="UP001596114"/>
    </source>
</evidence>
<reference evidence="5" key="1">
    <citation type="journal article" date="2019" name="Int. J. Syst. Evol. Microbiol.">
        <title>The Global Catalogue of Microorganisms (GCM) 10K type strain sequencing project: providing services to taxonomists for standard genome sequencing and annotation.</title>
        <authorList>
            <consortium name="The Broad Institute Genomics Platform"/>
            <consortium name="The Broad Institute Genome Sequencing Center for Infectious Disease"/>
            <person name="Wu L."/>
            <person name="Ma J."/>
        </authorList>
    </citation>
    <scope>NUCLEOTIDE SEQUENCE [LARGE SCALE GENOMIC DNA]</scope>
    <source>
        <strain evidence="5">CGMCC 1.16619</strain>
    </source>
</reference>
<dbReference type="InterPro" id="IPR036388">
    <property type="entry name" value="WH-like_DNA-bd_sf"/>
</dbReference>
<organism evidence="4 5">
    <name type="scientific">Rhodanobacter ginsengisoli</name>
    <dbReference type="NCBI Taxonomy" id="418646"/>
    <lineage>
        <taxon>Bacteria</taxon>
        <taxon>Pseudomonadati</taxon>
        <taxon>Pseudomonadota</taxon>
        <taxon>Gammaproteobacteria</taxon>
        <taxon>Lysobacterales</taxon>
        <taxon>Rhodanobacteraceae</taxon>
        <taxon>Rhodanobacter</taxon>
    </lineage>
</organism>
<dbReference type="SUPFAM" id="SSF46894">
    <property type="entry name" value="C-terminal effector domain of the bipartite response regulators"/>
    <property type="match status" value="1"/>
</dbReference>
<gene>
    <name evidence="4" type="ORF">ACFPPA_00360</name>
</gene>
<feature type="DNA-binding region" description="OmpR/PhoB-type" evidence="2">
    <location>
        <begin position="10"/>
        <end position="108"/>
    </location>
</feature>
<keyword evidence="5" id="KW-1185">Reference proteome</keyword>
<evidence type="ECO:0000256" key="2">
    <source>
        <dbReference type="PROSITE-ProRule" id="PRU01091"/>
    </source>
</evidence>
<dbReference type="Pfam" id="PF00486">
    <property type="entry name" value="Trans_reg_C"/>
    <property type="match status" value="1"/>
</dbReference>
<feature type="domain" description="OmpR/PhoB-type" evidence="3">
    <location>
        <begin position="10"/>
        <end position="108"/>
    </location>
</feature>
<comment type="caution">
    <text evidence="4">The sequence shown here is derived from an EMBL/GenBank/DDBJ whole genome shotgun (WGS) entry which is preliminary data.</text>
</comment>
<dbReference type="PROSITE" id="PS51755">
    <property type="entry name" value="OMPR_PHOB"/>
    <property type="match status" value="1"/>
</dbReference>
<evidence type="ECO:0000313" key="4">
    <source>
        <dbReference type="EMBL" id="MFC5524184.1"/>
    </source>
</evidence>
<name>A0ABW0QNB9_9GAMM</name>
<evidence type="ECO:0000256" key="1">
    <source>
        <dbReference type="ARBA" id="ARBA00023125"/>
    </source>
</evidence>
<protein>
    <submittedName>
        <fullName evidence="4">Transcriptional regulator</fullName>
    </submittedName>
</protein>
<dbReference type="CDD" id="cd00383">
    <property type="entry name" value="trans_reg_C"/>
    <property type="match status" value="1"/>
</dbReference>
<sequence>MSTLSQPANCWIYQCDDIVVEPRSHRLDRAGQPVPVEPKAYVVLVALMEQPGTMLDKNTLLDTAWGHRNVTPGVLSRVISQLRHALGDSPTRPRYIATVHSLGYRFIGQVSRRAAPPSLRTLSVPMSAFMDTTGIHNATLCAVADNIFFDRRQSSLGRANPSDRRRTS</sequence>
<keyword evidence="1 2" id="KW-0238">DNA-binding</keyword>
<proteinExistence type="predicted"/>
<dbReference type="RefSeq" id="WP_377316149.1">
    <property type="nucleotide sequence ID" value="NZ_JBHSNF010000001.1"/>
</dbReference>
<evidence type="ECO:0000259" key="3">
    <source>
        <dbReference type="PROSITE" id="PS51755"/>
    </source>
</evidence>
<dbReference type="InterPro" id="IPR016032">
    <property type="entry name" value="Sig_transdc_resp-reg_C-effctor"/>
</dbReference>
<dbReference type="EMBL" id="JBHSNF010000001">
    <property type="protein sequence ID" value="MFC5524184.1"/>
    <property type="molecule type" value="Genomic_DNA"/>
</dbReference>
<dbReference type="Proteomes" id="UP001596114">
    <property type="component" value="Unassembled WGS sequence"/>
</dbReference>
<accession>A0ABW0QNB9</accession>
<dbReference type="InterPro" id="IPR001867">
    <property type="entry name" value="OmpR/PhoB-type_DNA-bd"/>
</dbReference>